<dbReference type="PANTHER" id="PTHR24148:SF77">
    <property type="entry name" value="HETEROKARYON INCOMPATIBILITY DOMAIN-CONTAINING PROTEIN"/>
    <property type="match status" value="1"/>
</dbReference>
<dbReference type="Proteomes" id="UP000800235">
    <property type="component" value="Unassembled WGS sequence"/>
</dbReference>
<evidence type="ECO:0000259" key="1">
    <source>
        <dbReference type="Pfam" id="PF06985"/>
    </source>
</evidence>
<protein>
    <submittedName>
        <fullName evidence="2">Heterokaryon incompatibility</fullName>
    </submittedName>
</protein>
<feature type="non-terminal residue" evidence="2">
    <location>
        <position position="1"/>
    </location>
</feature>
<sequence>LRDKPDYDALSYAWGTPNLSAQIVLNNESFPVTQTLFAALQQICSDNKETNQPRKLWVDAICINQMDNAGKSHQVLLMRDIYSNATSVLAWIG</sequence>
<gene>
    <name evidence="2" type="ORF">EJ08DRAFT_560629</name>
</gene>
<dbReference type="EMBL" id="MU007082">
    <property type="protein sequence ID" value="KAF2423390.1"/>
    <property type="molecule type" value="Genomic_DNA"/>
</dbReference>
<accession>A0A9P4NIN1</accession>
<evidence type="ECO:0000313" key="3">
    <source>
        <dbReference type="Proteomes" id="UP000800235"/>
    </source>
</evidence>
<reference evidence="2" key="1">
    <citation type="journal article" date="2020" name="Stud. Mycol.">
        <title>101 Dothideomycetes genomes: a test case for predicting lifestyles and emergence of pathogens.</title>
        <authorList>
            <person name="Haridas S."/>
            <person name="Albert R."/>
            <person name="Binder M."/>
            <person name="Bloem J."/>
            <person name="Labutti K."/>
            <person name="Salamov A."/>
            <person name="Andreopoulos B."/>
            <person name="Baker S."/>
            <person name="Barry K."/>
            <person name="Bills G."/>
            <person name="Bluhm B."/>
            <person name="Cannon C."/>
            <person name="Castanera R."/>
            <person name="Culley D."/>
            <person name="Daum C."/>
            <person name="Ezra D."/>
            <person name="Gonzalez J."/>
            <person name="Henrissat B."/>
            <person name="Kuo A."/>
            <person name="Liang C."/>
            <person name="Lipzen A."/>
            <person name="Lutzoni F."/>
            <person name="Magnuson J."/>
            <person name="Mondo S."/>
            <person name="Nolan M."/>
            <person name="Ohm R."/>
            <person name="Pangilinan J."/>
            <person name="Park H.-J."/>
            <person name="Ramirez L."/>
            <person name="Alfaro M."/>
            <person name="Sun H."/>
            <person name="Tritt A."/>
            <person name="Yoshinaga Y."/>
            <person name="Zwiers L.-H."/>
            <person name="Turgeon B."/>
            <person name="Goodwin S."/>
            <person name="Spatafora J."/>
            <person name="Crous P."/>
            <person name="Grigoriev I."/>
        </authorList>
    </citation>
    <scope>NUCLEOTIDE SEQUENCE</scope>
    <source>
        <strain evidence="2">CBS 130266</strain>
    </source>
</reference>
<dbReference type="InterPro" id="IPR052895">
    <property type="entry name" value="HetReg/Transcr_Mod"/>
</dbReference>
<comment type="caution">
    <text evidence="2">The sequence shown here is derived from an EMBL/GenBank/DDBJ whole genome shotgun (WGS) entry which is preliminary data.</text>
</comment>
<dbReference type="PANTHER" id="PTHR24148">
    <property type="entry name" value="ANKYRIN REPEAT DOMAIN-CONTAINING PROTEIN 39 HOMOLOG-RELATED"/>
    <property type="match status" value="1"/>
</dbReference>
<dbReference type="OrthoDB" id="2157530at2759"/>
<dbReference type="Pfam" id="PF06985">
    <property type="entry name" value="HET"/>
    <property type="match status" value="1"/>
</dbReference>
<organism evidence="2 3">
    <name type="scientific">Tothia fuscella</name>
    <dbReference type="NCBI Taxonomy" id="1048955"/>
    <lineage>
        <taxon>Eukaryota</taxon>
        <taxon>Fungi</taxon>
        <taxon>Dikarya</taxon>
        <taxon>Ascomycota</taxon>
        <taxon>Pezizomycotina</taxon>
        <taxon>Dothideomycetes</taxon>
        <taxon>Pleosporomycetidae</taxon>
        <taxon>Venturiales</taxon>
        <taxon>Cylindrosympodiaceae</taxon>
        <taxon>Tothia</taxon>
    </lineage>
</organism>
<proteinExistence type="predicted"/>
<keyword evidence="3" id="KW-1185">Reference proteome</keyword>
<feature type="domain" description="Heterokaryon incompatibility" evidence="1">
    <location>
        <begin position="7"/>
        <end position="93"/>
    </location>
</feature>
<name>A0A9P4NIN1_9PEZI</name>
<dbReference type="AlphaFoldDB" id="A0A9P4NIN1"/>
<feature type="non-terminal residue" evidence="2">
    <location>
        <position position="93"/>
    </location>
</feature>
<evidence type="ECO:0000313" key="2">
    <source>
        <dbReference type="EMBL" id="KAF2423390.1"/>
    </source>
</evidence>
<dbReference type="InterPro" id="IPR010730">
    <property type="entry name" value="HET"/>
</dbReference>